<name>A0A0C3KZS3_9AGAM</name>
<protein>
    <submittedName>
        <fullName evidence="1">Uncharacterized protein</fullName>
    </submittedName>
</protein>
<reference evidence="1 2" key="1">
    <citation type="submission" date="2014-04" db="EMBL/GenBank/DDBJ databases">
        <authorList>
            <consortium name="DOE Joint Genome Institute"/>
            <person name="Kuo A."/>
            <person name="Girlanda M."/>
            <person name="Perotto S."/>
            <person name="Kohler A."/>
            <person name="Nagy L.G."/>
            <person name="Floudas D."/>
            <person name="Copeland A."/>
            <person name="Barry K.W."/>
            <person name="Cichocki N."/>
            <person name="Veneault-Fourrey C."/>
            <person name="LaButti K."/>
            <person name="Lindquist E.A."/>
            <person name="Lipzen A."/>
            <person name="Lundell T."/>
            <person name="Morin E."/>
            <person name="Murat C."/>
            <person name="Sun H."/>
            <person name="Tunlid A."/>
            <person name="Henrissat B."/>
            <person name="Grigoriev I.V."/>
            <person name="Hibbett D.S."/>
            <person name="Martin F."/>
            <person name="Nordberg H.P."/>
            <person name="Cantor M.N."/>
            <person name="Hua S.X."/>
        </authorList>
    </citation>
    <scope>NUCLEOTIDE SEQUENCE [LARGE SCALE GENOMIC DNA]</scope>
    <source>
        <strain evidence="1 2">MUT 4182</strain>
    </source>
</reference>
<dbReference type="Proteomes" id="UP000054248">
    <property type="component" value="Unassembled WGS sequence"/>
</dbReference>
<evidence type="ECO:0000313" key="2">
    <source>
        <dbReference type="Proteomes" id="UP000054248"/>
    </source>
</evidence>
<organism evidence="1 2">
    <name type="scientific">Tulasnella calospora MUT 4182</name>
    <dbReference type="NCBI Taxonomy" id="1051891"/>
    <lineage>
        <taxon>Eukaryota</taxon>
        <taxon>Fungi</taxon>
        <taxon>Dikarya</taxon>
        <taxon>Basidiomycota</taxon>
        <taxon>Agaricomycotina</taxon>
        <taxon>Agaricomycetes</taxon>
        <taxon>Cantharellales</taxon>
        <taxon>Tulasnellaceae</taxon>
        <taxon>Tulasnella</taxon>
    </lineage>
</organism>
<dbReference type="AlphaFoldDB" id="A0A0C3KZS3"/>
<dbReference type="HOGENOM" id="CLU_2962623_0_0_1"/>
<proteinExistence type="predicted"/>
<sequence>MDGLSCSVDGLLNDEYPESADIVEGLGAVSDNREPVAASSRIVCRRDFAAAIISLSLSV</sequence>
<evidence type="ECO:0000313" key="1">
    <source>
        <dbReference type="EMBL" id="KIO26863.1"/>
    </source>
</evidence>
<dbReference type="EMBL" id="KN823018">
    <property type="protein sequence ID" value="KIO26863.1"/>
    <property type="molecule type" value="Genomic_DNA"/>
</dbReference>
<gene>
    <name evidence="1" type="ORF">M407DRAFT_243571</name>
</gene>
<reference evidence="2" key="2">
    <citation type="submission" date="2015-01" db="EMBL/GenBank/DDBJ databases">
        <title>Evolutionary Origins and Diversification of the Mycorrhizal Mutualists.</title>
        <authorList>
            <consortium name="DOE Joint Genome Institute"/>
            <consortium name="Mycorrhizal Genomics Consortium"/>
            <person name="Kohler A."/>
            <person name="Kuo A."/>
            <person name="Nagy L.G."/>
            <person name="Floudas D."/>
            <person name="Copeland A."/>
            <person name="Barry K.W."/>
            <person name="Cichocki N."/>
            <person name="Veneault-Fourrey C."/>
            <person name="LaButti K."/>
            <person name="Lindquist E.A."/>
            <person name="Lipzen A."/>
            <person name="Lundell T."/>
            <person name="Morin E."/>
            <person name="Murat C."/>
            <person name="Riley R."/>
            <person name="Ohm R."/>
            <person name="Sun H."/>
            <person name="Tunlid A."/>
            <person name="Henrissat B."/>
            <person name="Grigoriev I.V."/>
            <person name="Hibbett D.S."/>
            <person name="Martin F."/>
        </authorList>
    </citation>
    <scope>NUCLEOTIDE SEQUENCE [LARGE SCALE GENOMIC DNA]</scope>
    <source>
        <strain evidence="2">MUT 4182</strain>
    </source>
</reference>
<keyword evidence="2" id="KW-1185">Reference proteome</keyword>
<accession>A0A0C3KZS3</accession>